<reference evidence="1" key="1">
    <citation type="submission" date="2023-10" db="EMBL/GenBank/DDBJ databases">
        <title>Chromosome-level genome of the transformable northern wattle, Acacia crassicarpa.</title>
        <authorList>
            <person name="Massaro I."/>
            <person name="Sinha N.R."/>
            <person name="Poethig S."/>
            <person name="Leichty A.R."/>
        </authorList>
    </citation>
    <scope>NUCLEOTIDE SEQUENCE</scope>
    <source>
        <strain evidence="1">Acra3RX</strain>
        <tissue evidence="1">Leaf</tissue>
    </source>
</reference>
<dbReference type="SUPFAM" id="SSF52047">
    <property type="entry name" value="RNI-like"/>
    <property type="match status" value="1"/>
</dbReference>
<dbReference type="PANTHER" id="PTHR13382:SF20">
    <property type="entry name" value="F-BOX PROTEIN SKIP14-LIKE"/>
    <property type="match status" value="1"/>
</dbReference>
<dbReference type="PANTHER" id="PTHR13382">
    <property type="entry name" value="MITOCHONDRIAL ATP SYNTHASE COUPLING FACTOR B"/>
    <property type="match status" value="1"/>
</dbReference>
<accession>A0AAE1N454</accession>
<dbReference type="Proteomes" id="UP001293593">
    <property type="component" value="Unassembled WGS sequence"/>
</dbReference>
<dbReference type="EMBL" id="JAWXYG010000002">
    <property type="protein sequence ID" value="KAK4282280.1"/>
    <property type="molecule type" value="Genomic_DNA"/>
</dbReference>
<proteinExistence type="predicted"/>
<organism evidence="1 2">
    <name type="scientific">Acacia crassicarpa</name>
    <name type="common">northern wattle</name>
    <dbReference type="NCBI Taxonomy" id="499986"/>
    <lineage>
        <taxon>Eukaryota</taxon>
        <taxon>Viridiplantae</taxon>
        <taxon>Streptophyta</taxon>
        <taxon>Embryophyta</taxon>
        <taxon>Tracheophyta</taxon>
        <taxon>Spermatophyta</taxon>
        <taxon>Magnoliopsida</taxon>
        <taxon>eudicotyledons</taxon>
        <taxon>Gunneridae</taxon>
        <taxon>Pentapetalae</taxon>
        <taxon>rosids</taxon>
        <taxon>fabids</taxon>
        <taxon>Fabales</taxon>
        <taxon>Fabaceae</taxon>
        <taxon>Caesalpinioideae</taxon>
        <taxon>mimosoid clade</taxon>
        <taxon>Acacieae</taxon>
        <taxon>Acacia</taxon>
    </lineage>
</organism>
<dbReference type="GO" id="GO:0005737">
    <property type="term" value="C:cytoplasm"/>
    <property type="evidence" value="ECO:0007669"/>
    <property type="project" value="TreeGrafter"/>
</dbReference>
<dbReference type="AlphaFoldDB" id="A0AAE1N454"/>
<evidence type="ECO:0000313" key="2">
    <source>
        <dbReference type="Proteomes" id="UP001293593"/>
    </source>
</evidence>
<dbReference type="InterPro" id="IPR032675">
    <property type="entry name" value="LRR_dom_sf"/>
</dbReference>
<name>A0AAE1N454_9FABA</name>
<dbReference type="InterPro" id="IPR006553">
    <property type="entry name" value="Leu-rich_rpt_Cys-con_subtyp"/>
</dbReference>
<gene>
    <name evidence="1" type="ORF">QN277_013677</name>
</gene>
<dbReference type="SMART" id="SM00367">
    <property type="entry name" value="LRR_CC"/>
    <property type="match status" value="2"/>
</dbReference>
<dbReference type="InterPro" id="IPR050648">
    <property type="entry name" value="F-box_LRR-repeat"/>
</dbReference>
<evidence type="ECO:0008006" key="3">
    <source>
        <dbReference type="Google" id="ProtNLM"/>
    </source>
</evidence>
<protein>
    <recommendedName>
        <fullName evidence="3">F-box protein SKIP14</fullName>
    </recommendedName>
</protein>
<keyword evidence="2" id="KW-1185">Reference proteome</keyword>
<comment type="caution">
    <text evidence="1">The sequence shown here is derived from an EMBL/GenBank/DDBJ whole genome shotgun (WGS) entry which is preliminary data.</text>
</comment>
<evidence type="ECO:0000313" key="1">
    <source>
        <dbReference type="EMBL" id="KAK4282280.1"/>
    </source>
</evidence>
<sequence>MALNFSSDSSFLASPEQTPYQRLEPVVDGYLFKKSGCFGNVWSFCSFNKALEDNPCGELVNADLREFDEPSAVVADDILDRLPRDPFGMNIMKSTFPELSGLIQDFDWHFPSEYDVFGVGETHSKFDYNLFAGLYWGWNGAGSFPSGGNDKGNEMSVSDEFYDRLLFDGLFDGSLLSDGKVEMVLPTSHGDSCVSRGESEELKNSTKIDHDGEAGSPHDAMHVVLFLALDYLSVTDLLSVEQLTNRAQGSLESLSLVNCTRITDSGLRCVLQSNPGLIKLSVPGCIRLTVEGILLHLRALKSSGKPGIKHLEIRGLPHVTDKHIEELKVLLNADKYLQQRDRRPRFYHRWFPYTDDDRVIDIELCPICQTLTTVYDCPAESCPQKQQASQSCRGCIACIERCINCGQCIKGFDYVETFCLEIRCVNCWNQLVSCPDKPIISQRTMYQFCLYG</sequence>
<dbReference type="Gene3D" id="3.80.10.10">
    <property type="entry name" value="Ribonuclease Inhibitor"/>
    <property type="match status" value="1"/>
</dbReference>